<organism evidence="16 17">
    <name type="scientific">Aureimonas jatrophae</name>
    <dbReference type="NCBI Taxonomy" id="1166073"/>
    <lineage>
        <taxon>Bacteria</taxon>
        <taxon>Pseudomonadati</taxon>
        <taxon>Pseudomonadota</taxon>
        <taxon>Alphaproteobacteria</taxon>
        <taxon>Hyphomicrobiales</taxon>
        <taxon>Aurantimonadaceae</taxon>
        <taxon>Aureimonas</taxon>
    </lineage>
</organism>
<keyword evidence="8 13" id="KW-0457">Lysine biosynthesis</keyword>
<dbReference type="PANTHER" id="PTHR20836:SF0">
    <property type="entry name" value="4-HYDROXY-TETRAHYDRODIPICOLINATE REDUCTASE 1, CHLOROPLASTIC-RELATED"/>
    <property type="match status" value="1"/>
</dbReference>
<evidence type="ECO:0000259" key="15">
    <source>
        <dbReference type="Pfam" id="PF05173"/>
    </source>
</evidence>
<dbReference type="EC" id="1.17.1.8" evidence="10 13"/>
<dbReference type="EMBL" id="FNIT01000001">
    <property type="protein sequence ID" value="SDN54988.1"/>
    <property type="molecule type" value="Genomic_DNA"/>
</dbReference>
<accession>A0A1H0CAS0</accession>
<feature type="binding site" evidence="13">
    <location>
        <position position="158"/>
    </location>
    <ligand>
        <name>(S)-2,3,4,5-tetrahydrodipicolinate</name>
        <dbReference type="ChEBI" id="CHEBI:16845"/>
    </ligand>
</feature>
<feature type="binding site" evidence="13">
    <location>
        <begin position="11"/>
        <end position="16"/>
    </location>
    <ligand>
        <name>NAD(+)</name>
        <dbReference type="ChEBI" id="CHEBI:57540"/>
    </ligand>
</feature>
<evidence type="ECO:0000256" key="13">
    <source>
        <dbReference type="HAMAP-Rule" id="MF_00102"/>
    </source>
</evidence>
<feature type="binding site" evidence="13">
    <location>
        <position position="37"/>
    </location>
    <ligand>
        <name>NAD(+)</name>
        <dbReference type="ChEBI" id="CHEBI:57540"/>
    </ligand>
</feature>
<dbReference type="AlphaFoldDB" id="A0A1H0CAS0"/>
<evidence type="ECO:0000256" key="11">
    <source>
        <dbReference type="ARBA" id="ARBA00049080"/>
    </source>
</evidence>
<comment type="pathway">
    <text evidence="9 13">Amino-acid biosynthesis; L-lysine biosynthesis via DAP pathway; (S)-tetrahydrodipicolinate from L-aspartate: step 4/4.</text>
</comment>
<keyword evidence="2 13" id="KW-0963">Cytoplasm</keyword>
<feature type="domain" description="Dihydrodipicolinate reductase C-terminal" evidence="15">
    <location>
        <begin position="129"/>
        <end position="266"/>
    </location>
</feature>
<dbReference type="InterPro" id="IPR000846">
    <property type="entry name" value="DapB_N"/>
</dbReference>
<feature type="binding site" evidence="13">
    <location>
        <begin position="99"/>
        <end position="101"/>
    </location>
    <ligand>
        <name>NAD(+)</name>
        <dbReference type="ChEBI" id="CHEBI:57540"/>
    </ligand>
</feature>
<evidence type="ECO:0000256" key="8">
    <source>
        <dbReference type="ARBA" id="ARBA00023154"/>
    </source>
</evidence>
<feature type="binding site" evidence="13">
    <location>
        <begin position="123"/>
        <end position="126"/>
    </location>
    <ligand>
        <name>NAD(+)</name>
        <dbReference type="ChEBI" id="CHEBI:57540"/>
    </ligand>
</feature>
<keyword evidence="17" id="KW-1185">Reference proteome</keyword>
<reference evidence="16 17" key="1">
    <citation type="submission" date="2016-10" db="EMBL/GenBank/DDBJ databases">
        <authorList>
            <person name="de Groot N.N."/>
        </authorList>
    </citation>
    <scope>NUCLEOTIDE SEQUENCE [LARGE SCALE GENOMIC DNA]</scope>
    <source>
        <strain evidence="17">L7-484,KACC 16230,DSM 25025</strain>
    </source>
</reference>
<proteinExistence type="inferred from homology"/>
<keyword evidence="4 13" id="KW-0521">NADP</keyword>
<dbReference type="SUPFAM" id="SSF51735">
    <property type="entry name" value="NAD(P)-binding Rossmann-fold domains"/>
    <property type="match status" value="1"/>
</dbReference>
<dbReference type="HAMAP" id="MF_00102">
    <property type="entry name" value="DapB"/>
    <property type="match status" value="1"/>
</dbReference>
<dbReference type="RefSeq" id="WP_090667639.1">
    <property type="nucleotide sequence ID" value="NZ_FNIT01000001.1"/>
</dbReference>
<feature type="binding site" evidence="13">
    <location>
        <begin position="167"/>
        <end position="168"/>
    </location>
    <ligand>
        <name>(S)-2,3,4,5-tetrahydrodipicolinate</name>
        <dbReference type="ChEBI" id="CHEBI:16845"/>
    </ligand>
</feature>
<evidence type="ECO:0000256" key="4">
    <source>
        <dbReference type="ARBA" id="ARBA00022857"/>
    </source>
</evidence>
<dbReference type="InterPro" id="IPR036291">
    <property type="entry name" value="NAD(P)-bd_dom_sf"/>
</dbReference>
<evidence type="ECO:0000256" key="6">
    <source>
        <dbReference type="ARBA" id="ARBA00023002"/>
    </source>
</evidence>
<feature type="domain" description="Dihydrodipicolinate reductase N-terminal" evidence="14">
    <location>
        <begin position="6"/>
        <end position="126"/>
    </location>
</feature>
<dbReference type="GO" id="GO:0016726">
    <property type="term" value="F:oxidoreductase activity, acting on CH or CH2 groups, NAD or NADP as acceptor"/>
    <property type="evidence" value="ECO:0007669"/>
    <property type="project" value="UniProtKB-UniRule"/>
</dbReference>
<dbReference type="GO" id="GO:0005829">
    <property type="term" value="C:cytosol"/>
    <property type="evidence" value="ECO:0007669"/>
    <property type="project" value="TreeGrafter"/>
</dbReference>
<dbReference type="Gene3D" id="3.40.50.720">
    <property type="entry name" value="NAD(P)-binding Rossmann-like Domain"/>
    <property type="match status" value="1"/>
</dbReference>
<dbReference type="GO" id="GO:0051287">
    <property type="term" value="F:NAD binding"/>
    <property type="evidence" value="ECO:0007669"/>
    <property type="project" value="UniProtKB-UniRule"/>
</dbReference>
<comment type="function">
    <text evidence="13">Catalyzes the conversion of 4-hydroxy-tetrahydrodipicolinate (HTPA) to tetrahydrodipicolinate.</text>
</comment>
<dbReference type="NCBIfam" id="TIGR00036">
    <property type="entry name" value="dapB"/>
    <property type="match status" value="1"/>
</dbReference>
<evidence type="ECO:0000313" key="17">
    <source>
        <dbReference type="Proteomes" id="UP000198793"/>
    </source>
</evidence>
<keyword evidence="3 13" id="KW-0028">Amino-acid biosynthesis</keyword>
<dbReference type="OrthoDB" id="9790352at2"/>
<evidence type="ECO:0000256" key="3">
    <source>
        <dbReference type="ARBA" id="ARBA00022605"/>
    </source>
</evidence>
<feature type="active site" description="Proton donor" evidence="13">
    <location>
        <position position="161"/>
    </location>
</feature>
<evidence type="ECO:0000259" key="14">
    <source>
        <dbReference type="Pfam" id="PF01113"/>
    </source>
</evidence>
<dbReference type="GO" id="GO:0019877">
    <property type="term" value="P:diaminopimelate biosynthetic process"/>
    <property type="evidence" value="ECO:0007669"/>
    <property type="project" value="UniProtKB-UniRule"/>
</dbReference>
<dbReference type="Proteomes" id="UP000198793">
    <property type="component" value="Unassembled WGS sequence"/>
</dbReference>
<dbReference type="GO" id="GO:0050661">
    <property type="term" value="F:NADP binding"/>
    <property type="evidence" value="ECO:0007669"/>
    <property type="project" value="UniProtKB-UniRule"/>
</dbReference>
<dbReference type="InterPro" id="IPR023940">
    <property type="entry name" value="DHDPR_bac"/>
</dbReference>
<dbReference type="GO" id="GO:0009089">
    <property type="term" value="P:lysine biosynthetic process via diaminopimelate"/>
    <property type="evidence" value="ECO:0007669"/>
    <property type="project" value="UniProtKB-UniRule"/>
</dbReference>
<sequence>MSEDLRLAILGAGGRMGRTLLHLAGETPGLRVAAALEREGSELAGTDAAGLGGPPGLRVETDAGAALERVDAVIDFTAPAASVAIAALAARRGLVHVIGTTGCTPGDDARIVEAAAGARIVKSGNMSLGVNLLAVLLEEAARALPAELFDIEILEMHHRHKVDAPSGTALLLGQAAAQGRGVDLDGTSVRVRDGHTGARPQGAIGFATLRGGSVVGEHAAILAGEGERIELTHRAEDRAIFARGALRAATWAASQPPGLYSMRDVLGLARPA</sequence>
<evidence type="ECO:0000256" key="7">
    <source>
        <dbReference type="ARBA" id="ARBA00023027"/>
    </source>
</evidence>
<dbReference type="PIRSF" id="PIRSF000161">
    <property type="entry name" value="DHPR"/>
    <property type="match status" value="1"/>
</dbReference>
<comment type="caution">
    <text evidence="13">Was originally thought to be a dihydrodipicolinate reductase (DHDPR), catalyzing the conversion of dihydrodipicolinate to tetrahydrodipicolinate. However, it was shown in E.coli that the substrate of the enzymatic reaction is not dihydrodipicolinate (DHDP) but in fact (2S,4S)-4-hydroxy-2,3,4,5-tetrahydrodipicolinic acid (HTPA), the product released by the DapA-catalyzed reaction.</text>
</comment>
<comment type="similarity">
    <text evidence="1 13">Belongs to the DapB family.</text>
</comment>
<dbReference type="CDD" id="cd02274">
    <property type="entry name" value="DHDPR_N"/>
    <property type="match status" value="1"/>
</dbReference>
<keyword evidence="6 13" id="KW-0560">Oxidoreductase</keyword>
<dbReference type="PANTHER" id="PTHR20836">
    <property type="entry name" value="DIHYDRODIPICOLINATE REDUCTASE"/>
    <property type="match status" value="1"/>
</dbReference>
<evidence type="ECO:0000256" key="2">
    <source>
        <dbReference type="ARBA" id="ARBA00022490"/>
    </source>
</evidence>
<evidence type="ECO:0000256" key="12">
    <source>
        <dbReference type="ARBA" id="ARBA00049396"/>
    </source>
</evidence>
<comment type="catalytic activity">
    <reaction evidence="11 13">
        <text>(S)-2,3,4,5-tetrahydrodipicolinate + NADP(+) + H2O = (2S,4S)-4-hydroxy-2,3,4,5-tetrahydrodipicolinate + NADPH + H(+)</text>
        <dbReference type="Rhea" id="RHEA:35331"/>
        <dbReference type="ChEBI" id="CHEBI:15377"/>
        <dbReference type="ChEBI" id="CHEBI:15378"/>
        <dbReference type="ChEBI" id="CHEBI:16845"/>
        <dbReference type="ChEBI" id="CHEBI:57783"/>
        <dbReference type="ChEBI" id="CHEBI:58349"/>
        <dbReference type="ChEBI" id="CHEBI:67139"/>
        <dbReference type="EC" id="1.17.1.8"/>
    </reaction>
</comment>
<evidence type="ECO:0000256" key="1">
    <source>
        <dbReference type="ARBA" id="ARBA00006642"/>
    </source>
</evidence>
<keyword evidence="7 13" id="KW-0520">NAD</keyword>
<protein>
    <recommendedName>
        <fullName evidence="10 13">4-hydroxy-tetrahydrodipicolinate reductase</fullName>
        <shortName evidence="13">HTPA reductase</shortName>
        <ecNumber evidence="10 13">1.17.1.8</ecNumber>
    </recommendedName>
</protein>
<dbReference type="Pfam" id="PF01113">
    <property type="entry name" value="DapB_N"/>
    <property type="match status" value="1"/>
</dbReference>
<gene>
    <name evidence="13" type="primary">dapB</name>
    <name evidence="16" type="ORF">SAMN05192530_101220</name>
</gene>
<evidence type="ECO:0000256" key="5">
    <source>
        <dbReference type="ARBA" id="ARBA00022915"/>
    </source>
</evidence>
<evidence type="ECO:0000256" key="9">
    <source>
        <dbReference type="ARBA" id="ARBA00037922"/>
    </source>
</evidence>
<dbReference type="InterPro" id="IPR022664">
    <property type="entry name" value="DapB_N_CS"/>
</dbReference>
<dbReference type="Pfam" id="PF05173">
    <property type="entry name" value="DapB_C"/>
    <property type="match status" value="1"/>
</dbReference>
<evidence type="ECO:0000256" key="10">
    <source>
        <dbReference type="ARBA" id="ARBA00038983"/>
    </source>
</evidence>
<dbReference type="STRING" id="1166073.SAMN05192530_101220"/>
<dbReference type="PROSITE" id="PS01298">
    <property type="entry name" value="DAPB"/>
    <property type="match status" value="1"/>
</dbReference>
<feature type="binding site" evidence="13">
    <location>
        <position position="38"/>
    </location>
    <ligand>
        <name>NADP(+)</name>
        <dbReference type="ChEBI" id="CHEBI:58349"/>
    </ligand>
</feature>
<dbReference type="SUPFAM" id="SSF55347">
    <property type="entry name" value="Glyceraldehyde-3-phosphate dehydrogenase-like, C-terminal domain"/>
    <property type="match status" value="1"/>
</dbReference>
<dbReference type="InterPro" id="IPR022663">
    <property type="entry name" value="DapB_C"/>
</dbReference>
<dbReference type="Gene3D" id="3.30.360.10">
    <property type="entry name" value="Dihydrodipicolinate Reductase, domain 2"/>
    <property type="match status" value="1"/>
</dbReference>
<comment type="subcellular location">
    <subcellularLocation>
        <location evidence="13">Cytoplasm</location>
    </subcellularLocation>
</comment>
<dbReference type="FunFam" id="3.30.360.10:FF:000004">
    <property type="entry name" value="4-hydroxy-tetrahydrodipicolinate reductase"/>
    <property type="match status" value="1"/>
</dbReference>
<feature type="active site" description="Proton donor/acceptor" evidence="13">
    <location>
        <position position="157"/>
    </location>
</feature>
<name>A0A1H0CAS0_9HYPH</name>
<dbReference type="GO" id="GO:0008839">
    <property type="term" value="F:4-hydroxy-tetrahydrodipicolinate reductase"/>
    <property type="evidence" value="ECO:0007669"/>
    <property type="project" value="UniProtKB-UniRule"/>
</dbReference>
<comment type="subunit">
    <text evidence="13">Homotetramer.</text>
</comment>
<dbReference type="UniPathway" id="UPA00034">
    <property type="reaction ID" value="UER00018"/>
</dbReference>
<evidence type="ECO:0000313" key="16">
    <source>
        <dbReference type="EMBL" id="SDN54988.1"/>
    </source>
</evidence>
<keyword evidence="5 13" id="KW-0220">Diaminopimelate biosynthesis</keyword>
<comment type="catalytic activity">
    <reaction evidence="12 13">
        <text>(S)-2,3,4,5-tetrahydrodipicolinate + NAD(+) + H2O = (2S,4S)-4-hydroxy-2,3,4,5-tetrahydrodipicolinate + NADH + H(+)</text>
        <dbReference type="Rhea" id="RHEA:35323"/>
        <dbReference type="ChEBI" id="CHEBI:15377"/>
        <dbReference type="ChEBI" id="CHEBI:15378"/>
        <dbReference type="ChEBI" id="CHEBI:16845"/>
        <dbReference type="ChEBI" id="CHEBI:57540"/>
        <dbReference type="ChEBI" id="CHEBI:57945"/>
        <dbReference type="ChEBI" id="CHEBI:67139"/>
        <dbReference type="EC" id="1.17.1.8"/>
    </reaction>
</comment>